<organism evidence="6 7">
    <name type="scientific">Calicophoron daubneyi</name>
    <name type="common">Rumen fluke</name>
    <name type="synonym">Paramphistomum daubneyi</name>
    <dbReference type="NCBI Taxonomy" id="300641"/>
    <lineage>
        <taxon>Eukaryota</taxon>
        <taxon>Metazoa</taxon>
        <taxon>Spiralia</taxon>
        <taxon>Lophotrochozoa</taxon>
        <taxon>Platyhelminthes</taxon>
        <taxon>Trematoda</taxon>
        <taxon>Digenea</taxon>
        <taxon>Plagiorchiida</taxon>
        <taxon>Pronocephalata</taxon>
        <taxon>Paramphistomoidea</taxon>
        <taxon>Paramphistomidae</taxon>
        <taxon>Calicophoron</taxon>
    </lineage>
</organism>
<evidence type="ECO:0000313" key="6">
    <source>
        <dbReference type="EMBL" id="CAL5142398.1"/>
    </source>
</evidence>
<feature type="domain" description="ZZ-type" evidence="5">
    <location>
        <begin position="134"/>
        <end position="161"/>
    </location>
</feature>
<dbReference type="AlphaFoldDB" id="A0AAV2TZY4"/>
<evidence type="ECO:0000313" key="7">
    <source>
        <dbReference type="Proteomes" id="UP001497525"/>
    </source>
</evidence>
<evidence type="ECO:0000256" key="3">
    <source>
        <dbReference type="ARBA" id="ARBA00022833"/>
    </source>
</evidence>
<keyword evidence="2" id="KW-0863">Zinc-finger</keyword>
<gene>
    <name evidence="6" type="ORF">CDAUBV1_LOCUS17624</name>
</gene>
<reference evidence="6" key="1">
    <citation type="submission" date="2024-06" db="EMBL/GenBank/DDBJ databases">
        <authorList>
            <person name="Liu X."/>
            <person name="Lenzi L."/>
            <person name="Haldenby T S."/>
            <person name="Uol C."/>
        </authorList>
    </citation>
    <scope>NUCLEOTIDE SEQUENCE</scope>
</reference>
<dbReference type="SUPFAM" id="SSF57850">
    <property type="entry name" value="RING/U-box"/>
    <property type="match status" value="1"/>
</dbReference>
<accession>A0AAV2TZY4</accession>
<dbReference type="InterPro" id="IPR043145">
    <property type="entry name" value="Znf_ZZ_sf"/>
</dbReference>
<dbReference type="EMBL" id="CAXLJL010001033">
    <property type="protein sequence ID" value="CAL5142398.1"/>
    <property type="molecule type" value="Genomic_DNA"/>
</dbReference>
<sequence length="221" mass="25758">MLAKLVFPSTRAPEGYEVCRFTIQTKNRRSKLDLLSEKVREITGLKKNVEFKFYRKKQGSFEQICTEEDLNELIIDEVQTDCARIYAVPVLGSYVKRLNSFFDYCRIEELPNIISPRNTELEAKIKDPWLTTPCHLCEREDWSGERYTCLYCPNIVMCPQCFYTGYHPDHPILITRDAKSFSRKLLQLARVVTASVPWEHPHPKITIKNPGNAPLSEQRNQ</sequence>
<evidence type="ECO:0000256" key="4">
    <source>
        <dbReference type="SAM" id="MobiDB-lite"/>
    </source>
</evidence>
<evidence type="ECO:0000259" key="5">
    <source>
        <dbReference type="PROSITE" id="PS01357"/>
    </source>
</evidence>
<dbReference type="PROSITE" id="PS01357">
    <property type="entry name" value="ZF_ZZ_1"/>
    <property type="match status" value="1"/>
</dbReference>
<feature type="region of interest" description="Disordered" evidence="4">
    <location>
        <begin position="202"/>
        <end position="221"/>
    </location>
</feature>
<dbReference type="Proteomes" id="UP001497525">
    <property type="component" value="Unassembled WGS sequence"/>
</dbReference>
<evidence type="ECO:0000256" key="2">
    <source>
        <dbReference type="ARBA" id="ARBA00022771"/>
    </source>
</evidence>
<comment type="caution">
    <text evidence="6">The sequence shown here is derived from an EMBL/GenBank/DDBJ whole genome shotgun (WGS) entry which is preliminary data.</text>
</comment>
<name>A0AAV2TZY4_CALDB</name>
<keyword evidence="1" id="KW-0479">Metal-binding</keyword>
<dbReference type="GO" id="GO:0008270">
    <property type="term" value="F:zinc ion binding"/>
    <property type="evidence" value="ECO:0007669"/>
    <property type="project" value="UniProtKB-KW"/>
</dbReference>
<proteinExistence type="predicted"/>
<keyword evidence="3" id="KW-0862">Zinc</keyword>
<evidence type="ECO:0000256" key="1">
    <source>
        <dbReference type="ARBA" id="ARBA00022723"/>
    </source>
</evidence>
<dbReference type="InterPro" id="IPR000433">
    <property type="entry name" value="Znf_ZZ"/>
</dbReference>
<dbReference type="Gene3D" id="3.30.60.90">
    <property type="match status" value="1"/>
</dbReference>
<protein>
    <recommendedName>
        <fullName evidence="5">ZZ-type domain-containing protein</fullName>
    </recommendedName>
</protein>